<evidence type="ECO:0000256" key="4">
    <source>
        <dbReference type="ARBA" id="ARBA00022679"/>
    </source>
</evidence>
<keyword evidence="7" id="KW-0067">ATP-binding</keyword>
<evidence type="ECO:0000256" key="9">
    <source>
        <dbReference type="ARBA" id="ARBA00023012"/>
    </source>
</evidence>
<dbReference type="InterPro" id="IPR036097">
    <property type="entry name" value="HisK_dim/P_sf"/>
</dbReference>
<evidence type="ECO:0000256" key="2">
    <source>
        <dbReference type="ARBA" id="ARBA00012438"/>
    </source>
</evidence>
<sequence length="726" mass="83509">MQKKGAMSMSPHRELTSEAEQKQQGELQQLRAIFNDVLDAIVVFDEYFQVINANESACGLFEKTKDELLTYQMKDFLMYFPYDMIEAYYPALLEESYFKYEGAMTLRSGMMKHVEFTSHKHSHMSGIIVCTFRDITQHKMMENERFISHHMFMDVFNEAVDGIVIFDRTGQLIDANPSFCERLNYTRAQLLTKTLEELVEPTYHYKVKKLWRTLHQEGKTSGELPIRLENGDVTFFEFTTTANIYSQYYMSIMRDVTEKRLMEQQLLRSEKNFRAIFENAIEAILIWRDDGEILNANLASSRTFELPLNKLIGSNLYTFIDTKSFSALKVLQTFQTKGEIRNQLPFYMPNGEIKQLEFTGKKGIIEGDHLTIFRNISERTKIEQELRNNEEKFRQIFNGSIDGLVLWDGKRNIIDVNSSLCDILELSKEEICAHSMEDFISSANLDAVIEHKETIEQKGEAEGEITYVTGNEKVKNIEFSTKKDILPGLYMTLLRDVTERNQMQEQIRKSDTLQVVGQLAAGIAHEIRNPMTALKGFVQLLESSIQEDHSLYFDIIKSELKRIETIITEFLVLAKPQAVKFEKKNLAAVVKETIDLLNAQALLENIQFELSVSPQLPMVYCEPNQIKQVLINVIKNAIEVTSNGGRIIVEVYSTEPHYVTVSIRDQGDGMPEERIKRLGEPFYTTKEKGTGLGLMVSYKIIEEHKGRIEVESKIGEGTAFHVILPA</sequence>
<dbReference type="InterPro" id="IPR036890">
    <property type="entry name" value="HATPase_C_sf"/>
</dbReference>
<dbReference type="SUPFAM" id="SSF55874">
    <property type="entry name" value="ATPase domain of HSP90 chaperone/DNA topoisomerase II/histidine kinase"/>
    <property type="match status" value="1"/>
</dbReference>
<dbReference type="AlphaFoldDB" id="A0A0B6APB8"/>
<name>A0A0B6APB8_PRIM2</name>
<dbReference type="GO" id="GO:0006355">
    <property type="term" value="P:regulation of DNA-templated transcription"/>
    <property type="evidence" value="ECO:0007669"/>
    <property type="project" value="InterPro"/>
</dbReference>
<organism evidence="11 12">
    <name type="scientific">Priestia megaterium (strain ATCC 14581 / DSM 32 / CCUG 1817 / JCM 2506 / NBRC 15308 / NCIMB 9376 / NCTC 10342 / NRRL B-14308 / VKM B-512 / Ford 19)</name>
    <name type="common">Bacillus megaterium</name>
    <dbReference type="NCBI Taxonomy" id="1348623"/>
    <lineage>
        <taxon>Bacteria</taxon>
        <taxon>Bacillati</taxon>
        <taxon>Bacillota</taxon>
        <taxon>Bacilli</taxon>
        <taxon>Bacillales</taxon>
        <taxon>Bacillaceae</taxon>
        <taxon>Priestia</taxon>
    </lineage>
</organism>
<dbReference type="EC" id="2.7.13.3" evidence="2"/>
<keyword evidence="3" id="KW-0597">Phosphoprotein</keyword>
<protein>
    <recommendedName>
        <fullName evidence="2">histidine kinase</fullName>
        <ecNumber evidence="2">2.7.13.3</ecNumber>
    </recommendedName>
</protein>
<evidence type="ECO:0000256" key="6">
    <source>
        <dbReference type="ARBA" id="ARBA00022777"/>
    </source>
</evidence>
<dbReference type="SMART" id="SM00388">
    <property type="entry name" value="HisKA"/>
    <property type="match status" value="1"/>
</dbReference>
<dbReference type="InterPro" id="IPR013656">
    <property type="entry name" value="PAS_4"/>
</dbReference>
<dbReference type="PROSITE" id="PS50109">
    <property type="entry name" value="HIS_KIN"/>
    <property type="match status" value="1"/>
</dbReference>
<evidence type="ECO:0000256" key="3">
    <source>
        <dbReference type="ARBA" id="ARBA00022553"/>
    </source>
</evidence>
<evidence type="ECO:0000256" key="7">
    <source>
        <dbReference type="ARBA" id="ARBA00022840"/>
    </source>
</evidence>
<dbReference type="InterPro" id="IPR000014">
    <property type="entry name" value="PAS"/>
</dbReference>
<dbReference type="SMART" id="SM00387">
    <property type="entry name" value="HATPase_c"/>
    <property type="match status" value="1"/>
</dbReference>
<dbReference type="FunFam" id="1.10.287.130:FF:000040">
    <property type="entry name" value="PAS domain-containing sensor histidine kinase"/>
    <property type="match status" value="1"/>
</dbReference>
<comment type="catalytic activity">
    <reaction evidence="1">
        <text>ATP + protein L-histidine = ADP + protein N-phospho-L-histidine.</text>
        <dbReference type="EC" id="2.7.13.3"/>
    </reaction>
</comment>
<keyword evidence="9" id="KW-0902">Two-component regulatory system</keyword>
<evidence type="ECO:0000313" key="12">
    <source>
        <dbReference type="Proteomes" id="UP000031829"/>
    </source>
</evidence>
<proteinExistence type="predicted"/>
<dbReference type="Gene3D" id="1.10.287.130">
    <property type="match status" value="1"/>
</dbReference>
<keyword evidence="5" id="KW-0547">Nucleotide-binding</keyword>
<dbReference type="EMBL" id="CP009920">
    <property type="protein sequence ID" value="AJI21709.1"/>
    <property type="molecule type" value="Genomic_DNA"/>
</dbReference>
<evidence type="ECO:0000256" key="8">
    <source>
        <dbReference type="ARBA" id="ARBA00022969"/>
    </source>
</evidence>
<feature type="compositionally biased region" description="Basic and acidic residues" evidence="10">
    <location>
        <begin position="11"/>
        <end position="22"/>
    </location>
</feature>
<dbReference type="NCBIfam" id="TIGR00229">
    <property type="entry name" value="sensory_box"/>
    <property type="match status" value="4"/>
</dbReference>
<dbReference type="InterPro" id="IPR003594">
    <property type="entry name" value="HATPase_dom"/>
</dbReference>
<dbReference type="Pfam" id="PF13188">
    <property type="entry name" value="PAS_8"/>
    <property type="match status" value="1"/>
</dbReference>
<dbReference type="Pfam" id="PF02518">
    <property type="entry name" value="HATPase_c"/>
    <property type="match status" value="1"/>
</dbReference>
<dbReference type="InterPro" id="IPR005467">
    <property type="entry name" value="His_kinase_dom"/>
</dbReference>
<dbReference type="PANTHER" id="PTHR43065:SF34">
    <property type="entry name" value="SPORULATION KINASE A"/>
    <property type="match status" value="1"/>
</dbReference>
<dbReference type="PRINTS" id="PR00344">
    <property type="entry name" value="BCTRLSENSOR"/>
</dbReference>
<dbReference type="Gene3D" id="3.30.565.10">
    <property type="entry name" value="Histidine kinase-like ATPase, C-terminal domain"/>
    <property type="match status" value="1"/>
</dbReference>
<dbReference type="RefSeq" id="WP_026106524.1">
    <property type="nucleotide sequence ID" value="NZ_BCVB01000003.1"/>
</dbReference>
<dbReference type="PROSITE" id="PS50112">
    <property type="entry name" value="PAS"/>
    <property type="match status" value="3"/>
</dbReference>
<dbReference type="Pfam" id="PF00512">
    <property type="entry name" value="HisKA"/>
    <property type="match status" value="1"/>
</dbReference>
<evidence type="ECO:0000256" key="1">
    <source>
        <dbReference type="ARBA" id="ARBA00000085"/>
    </source>
</evidence>
<keyword evidence="4 11" id="KW-0808">Transferase</keyword>
<keyword evidence="6 11" id="KW-0418">Kinase</keyword>
<dbReference type="InterPro" id="IPR013767">
    <property type="entry name" value="PAS_fold"/>
</dbReference>
<feature type="region of interest" description="Disordered" evidence="10">
    <location>
        <begin position="1"/>
        <end position="22"/>
    </location>
</feature>
<dbReference type="GO" id="GO:0000155">
    <property type="term" value="F:phosphorelay sensor kinase activity"/>
    <property type="evidence" value="ECO:0007669"/>
    <property type="project" value="InterPro"/>
</dbReference>
<accession>A0A0B6APB8</accession>
<dbReference type="InterPro" id="IPR004358">
    <property type="entry name" value="Sig_transdc_His_kin-like_C"/>
</dbReference>
<evidence type="ECO:0000256" key="10">
    <source>
        <dbReference type="SAM" id="MobiDB-lite"/>
    </source>
</evidence>
<dbReference type="Pfam" id="PF08448">
    <property type="entry name" value="PAS_4"/>
    <property type="match status" value="1"/>
</dbReference>
<dbReference type="GO" id="GO:0005524">
    <property type="term" value="F:ATP binding"/>
    <property type="evidence" value="ECO:0007669"/>
    <property type="project" value="UniProtKB-KW"/>
</dbReference>
<gene>
    <name evidence="11" type="primary">kinE</name>
    <name evidence="11" type="ORF">BG04_3542</name>
</gene>
<keyword evidence="8" id="KW-0749">Sporulation</keyword>
<dbReference type="Gene3D" id="3.30.450.20">
    <property type="entry name" value="PAS domain"/>
    <property type="match status" value="4"/>
</dbReference>
<dbReference type="Pfam" id="PF00989">
    <property type="entry name" value="PAS"/>
    <property type="match status" value="2"/>
</dbReference>
<dbReference type="Proteomes" id="UP000031829">
    <property type="component" value="Chromosome"/>
</dbReference>
<dbReference type="InterPro" id="IPR003661">
    <property type="entry name" value="HisK_dim/P_dom"/>
</dbReference>
<dbReference type="KEGG" id="bmeg:BG04_3542"/>
<evidence type="ECO:0000313" key="11">
    <source>
        <dbReference type="EMBL" id="AJI21709.1"/>
    </source>
</evidence>
<dbReference type="SUPFAM" id="SSF55785">
    <property type="entry name" value="PYP-like sensor domain (PAS domain)"/>
    <property type="match status" value="4"/>
</dbReference>
<dbReference type="HOGENOM" id="CLU_000445_114_39_9"/>
<dbReference type="InterPro" id="IPR035965">
    <property type="entry name" value="PAS-like_dom_sf"/>
</dbReference>
<evidence type="ECO:0000256" key="5">
    <source>
        <dbReference type="ARBA" id="ARBA00022741"/>
    </source>
</evidence>
<dbReference type="SMART" id="SM00091">
    <property type="entry name" value="PAS"/>
    <property type="match status" value="4"/>
</dbReference>
<dbReference type="PANTHER" id="PTHR43065">
    <property type="entry name" value="SENSOR HISTIDINE KINASE"/>
    <property type="match status" value="1"/>
</dbReference>
<dbReference type="GO" id="GO:0030435">
    <property type="term" value="P:sporulation resulting in formation of a cellular spore"/>
    <property type="evidence" value="ECO:0007669"/>
    <property type="project" value="UniProtKB-KW"/>
</dbReference>
<dbReference type="CDD" id="cd00082">
    <property type="entry name" value="HisKA"/>
    <property type="match status" value="1"/>
</dbReference>
<reference evidence="11 12" key="1">
    <citation type="journal article" date="2015" name="Genome Announc.">
        <title>Complete genome sequences for 35 biothreat assay-relevant bacillus species.</title>
        <authorList>
            <person name="Johnson S.L."/>
            <person name="Daligault H.E."/>
            <person name="Davenport K.W."/>
            <person name="Jaissle J."/>
            <person name="Frey K.G."/>
            <person name="Ladner J.T."/>
            <person name="Broomall S.M."/>
            <person name="Bishop-Lilly K.A."/>
            <person name="Bruce D.C."/>
            <person name="Gibbons H.S."/>
            <person name="Coyne S.R."/>
            <person name="Lo C.C."/>
            <person name="Meincke L."/>
            <person name="Munk A.C."/>
            <person name="Koroleva G.I."/>
            <person name="Rosenzweig C.N."/>
            <person name="Palacios G.F."/>
            <person name="Redden C.L."/>
            <person name="Minogue T.D."/>
            <person name="Chain P.S."/>
        </authorList>
    </citation>
    <scope>NUCLEOTIDE SEQUENCE [LARGE SCALE GENOMIC DNA]</scope>
    <source>
        <strain evidence="12">ATCC 14581 / DSM 32 / JCM 2506 / NBRC 15308 / NCIMB 9376 / NCTC 10342 / NRRL B-14308 / VKM B-512</strain>
    </source>
</reference>
<dbReference type="SUPFAM" id="SSF47384">
    <property type="entry name" value="Homodimeric domain of signal transducing histidine kinase"/>
    <property type="match status" value="1"/>
</dbReference>
<dbReference type="CDD" id="cd00130">
    <property type="entry name" value="PAS"/>
    <property type="match status" value="3"/>
</dbReference>